<comment type="caution">
    <text evidence="4">The sequence shown here is derived from an EMBL/GenBank/DDBJ whole genome shotgun (WGS) entry which is preliminary data.</text>
</comment>
<dbReference type="PANTHER" id="PTHR11092:SF0">
    <property type="entry name" value="EPIMERASE FAMILY PROTEIN SDR39U1"/>
    <property type="match status" value="1"/>
</dbReference>
<dbReference type="RefSeq" id="WP_119979115.1">
    <property type="nucleotide sequence ID" value="NZ_BPFB01000051.1"/>
</dbReference>
<evidence type="ECO:0000256" key="1">
    <source>
        <dbReference type="ARBA" id="ARBA00009353"/>
    </source>
</evidence>
<keyword evidence="5" id="KW-1185">Reference proteome</keyword>
<comment type="similarity">
    <text evidence="1">Belongs to the NAD(P)-dependent epimerase/dehydratase family. SDR39U1 subfamily.</text>
</comment>
<dbReference type="InterPro" id="IPR010099">
    <property type="entry name" value="SDR39U1"/>
</dbReference>
<dbReference type="Proteomes" id="UP000761574">
    <property type="component" value="Unassembled WGS sequence"/>
</dbReference>
<dbReference type="InterPro" id="IPR001509">
    <property type="entry name" value="Epimerase_deHydtase"/>
</dbReference>
<proteinExistence type="inferred from homology"/>
<dbReference type="EMBL" id="BPFB01000051">
    <property type="protein sequence ID" value="GIU01896.1"/>
    <property type="molecule type" value="Genomic_DNA"/>
</dbReference>
<evidence type="ECO:0000313" key="5">
    <source>
        <dbReference type="Proteomes" id="UP000761574"/>
    </source>
</evidence>
<dbReference type="Gene3D" id="3.40.50.720">
    <property type="entry name" value="NAD(P)-binding Rossmann-like Domain"/>
    <property type="match status" value="1"/>
</dbReference>
<gene>
    <name evidence="4" type="primary">yfcH</name>
    <name evidence="4" type="ORF">TUM4630_31610</name>
</gene>
<feature type="domain" description="DUF1731" evidence="3">
    <location>
        <begin position="256"/>
        <end position="302"/>
    </location>
</feature>
<evidence type="ECO:0000259" key="2">
    <source>
        <dbReference type="Pfam" id="PF01370"/>
    </source>
</evidence>
<name>A0ABQ4NS72_9GAMM</name>
<dbReference type="Pfam" id="PF08338">
    <property type="entry name" value="DUF1731"/>
    <property type="match status" value="1"/>
</dbReference>
<dbReference type="InterPro" id="IPR036291">
    <property type="entry name" value="NAD(P)-bd_dom_sf"/>
</dbReference>
<sequence>MKILITGGTGFIGRQLVNALSADNDITILTRSAGKAHLELGRQHRLLGNLSALSSLDGFDAVINLAGEPIADKRWTLEQKQKICHSRWDITTRLSQLFNASQHPPSVFISGSAIGIYGNHDDHTLIDESFDLTQHNDASHTDFAHRVCTRWEALALEAANSTRVCIVRIGLVLGLNGGALKKMLLPFKMGGGGIIGSGKQGMSWIHQADLVGLILFLLHNDKCSGIFNGTAPNPVSNKDFTKALGKALHRPTFLPMPAMALNIALGELSQLLLEGQYVYPNRALEAGYQFTYPQLSEALAALMQNQ</sequence>
<organism evidence="4 5">
    <name type="scientific">Shewanella algidipiscicola</name>
    <dbReference type="NCBI Taxonomy" id="614070"/>
    <lineage>
        <taxon>Bacteria</taxon>
        <taxon>Pseudomonadati</taxon>
        <taxon>Pseudomonadota</taxon>
        <taxon>Gammaproteobacteria</taxon>
        <taxon>Alteromonadales</taxon>
        <taxon>Shewanellaceae</taxon>
        <taxon>Shewanella</taxon>
    </lineage>
</organism>
<protein>
    <submittedName>
        <fullName evidence="4">Epimerase</fullName>
    </submittedName>
</protein>
<dbReference type="NCBIfam" id="TIGR01777">
    <property type="entry name" value="yfcH"/>
    <property type="match status" value="1"/>
</dbReference>
<dbReference type="SUPFAM" id="SSF51735">
    <property type="entry name" value="NAD(P)-binding Rossmann-fold domains"/>
    <property type="match status" value="1"/>
</dbReference>
<evidence type="ECO:0000313" key="4">
    <source>
        <dbReference type="EMBL" id="GIU01896.1"/>
    </source>
</evidence>
<dbReference type="Pfam" id="PF01370">
    <property type="entry name" value="Epimerase"/>
    <property type="match status" value="1"/>
</dbReference>
<dbReference type="InterPro" id="IPR013549">
    <property type="entry name" value="DUF1731"/>
</dbReference>
<evidence type="ECO:0000259" key="3">
    <source>
        <dbReference type="Pfam" id="PF08338"/>
    </source>
</evidence>
<dbReference type="PANTHER" id="PTHR11092">
    <property type="entry name" value="SUGAR NUCLEOTIDE EPIMERASE RELATED"/>
    <property type="match status" value="1"/>
</dbReference>
<reference evidence="4 5" key="1">
    <citation type="submission" date="2021-05" db="EMBL/GenBank/DDBJ databases">
        <title>Molecular characterization for Shewanella algae harboring chromosomal blaOXA-55-like strains isolated from clinical and environment sample.</title>
        <authorList>
            <person name="Ohama Y."/>
            <person name="Aoki K."/>
            <person name="Harada S."/>
            <person name="Moriya K."/>
            <person name="Ishii Y."/>
            <person name="Tateda K."/>
        </authorList>
    </citation>
    <scope>NUCLEOTIDE SEQUENCE [LARGE SCALE GENOMIC DNA]</scope>
    <source>
        <strain evidence="4 5">LMG 23746</strain>
    </source>
</reference>
<accession>A0ABQ4NS72</accession>
<dbReference type="CDD" id="cd05242">
    <property type="entry name" value="SDR_a8"/>
    <property type="match status" value="1"/>
</dbReference>
<feature type="domain" description="NAD-dependent epimerase/dehydratase" evidence="2">
    <location>
        <begin position="3"/>
        <end position="228"/>
    </location>
</feature>